<dbReference type="EMBL" id="JAAWWP010000001">
    <property type="protein sequence ID" value="NKI39941.1"/>
    <property type="molecule type" value="Genomic_DNA"/>
</dbReference>
<comment type="cofactor">
    <cofactor evidence="1">
        <name>pyridoxal 5'-phosphate</name>
        <dbReference type="ChEBI" id="CHEBI:597326"/>
    </cofactor>
</comment>
<protein>
    <submittedName>
        <fullName evidence="6">Pyridoxal-phosphate dependent enzyme</fullName>
    </submittedName>
</protein>
<evidence type="ECO:0000256" key="1">
    <source>
        <dbReference type="ARBA" id="ARBA00001933"/>
    </source>
</evidence>
<dbReference type="PANTHER" id="PTHR48078:SF6">
    <property type="entry name" value="L-THREONINE DEHYDRATASE CATABOLIC TDCB"/>
    <property type="match status" value="1"/>
</dbReference>
<dbReference type="InterPro" id="IPR050147">
    <property type="entry name" value="Ser/Thr_Dehydratase"/>
</dbReference>
<dbReference type="Pfam" id="PF00291">
    <property type="entry name" value="PALP"/>
    <property type="match status" value="1"/>
</dbReference>
<evidence type="ECO:0000313" key="6">
    <source>
        <dbReference type="EMBL" id="NKI39941.1"/>
    </source>
</evidence>
<dbReference type="InterPro" id="IPR000634">
    <property type="entry name" value="Ser/Thr_deHydtase_PyrdxlP-BS"/>
</dbReference>
<dbReference type="PANTHER" id="PTHR48078">
    <property type="entry name" value="THREONINE DEHYDRATASE, MITOCHONDRIAL-RELATED"/>
    <property type="match status" value="1"/>
</dbReference>
<reference evidence="6 7" key="1">
    <citation type="submission" date="2020-04" db="EMBL/GenBank/DDBJ databases">
        <title>Phylogenetic Diversity and Antibacterial Activity against Ralstonia solanacearum of Endophytic Actinomycete Isolated from Moss.</title>
        <authorList>
            <person name="Zhuang X."/>
        </authorList>
    </citation>
    <scope>NUCLEOTIDE SEQUENCE [LARGE SCALE GENOMIC DNA]</scope>
    <source>
        <strain evidence="6 7">LD120</strain>
    </source>
</reference>
<evidence type="ECO:0000313" key="7">
    <source>
        <dbReference type="Proteomes" id="UP000772196"/>
    </source>
</evidence>
<dbReference type="InterPro" id="IPR036052">
    <property type="entry name" value="TrpB-like_PALP_sf"/>
</dbReference>
<dbReference type="Gene3D" id="3.40.50.1100">
    <property type="match status" value="2"/>
</dbReference>
<keyword evidence="2" id="KW-0663">Pyridoxal phosphate</keyword>
<evidence type="ECO:0000256" key="3">
    <source>
        <dbReference type="ARBA" id="ARBA00023239"/>
    </source>
</evidence>
<dbReference type="RefSeq" id="WP_168534988.1">
    <property type="nucleotide sequence ID" value="NZ_JAAWWP010000001.1"/>
</dbReference>
<evidence type="ECO:0000256" key="2">
    <source>
        <dbReference type="ARBA" id="ARBA00022898"/>
    </source>
</evidence>
<accession>A0ABX1GV45</accession>
<dbReference type="SUPFAM" id="SSF53686">
    <property type="entry name" value="Tryptophan synthase beta subunit-like PLP-dependent enzymes"/>
    <property type="match status" value="1"/>
</dbReference>
<keyword evidence="7" id="KW-1185">Reference proteome</keyword>
<name>A0ABX1GV45_9ACTN</name>
<sequence>MSNSPSAADPPAPAASGRLPSPPPPGRGPGALPGPLPDSVCPVDGTRVPAASLDWCCPRCRGPLDLDFHGRPAGLDALTGRVNSLWRYAETLPLAAPAVSLGEGRTPLVALTDTVSAKLDFLMPTLSFKDRGAVLLAELARRLGPERVLADSSGNAGTAIAAYCARAGLPCTVYVPAATSAKKLEQIAAHGARLETVDGDRQATALAARAAADAPGTFYASHVHNPYFLHGTKTYVHELWEDLGGHLPERLVVPVGNGTLLLGAALALTELHTAGLLPRRPRLIAVQSAAVAPLARAWQEGADDLLDDTPASPTLAEGIAIPRPPRARQILRAVRESGGEFRTVTEPQIRTAQRDLAARGFYVETTGVACWAAVREEARGPSTVVPLCGAGVKTGVGV</sequence>
<gene>
    <name evidence="6" type="ORF">HFV08_01480</name>
</gene>
<dbReference type="Proteomes" id="UP000772196">
    <property type="component" value="Unassembled WGS sequence"/>
</dbReference>
<dbReference type="PROSITE" id="PS00165">
    <property type="entry name" value="DEHYDRATASE_SER_THR"/>
    <property type="match status" value="1"/>
</dbReference>
<organism evidence="6 7">
    <name type="scientific">Streptomyces physcomitrii</name>
    <dbReference type="NCBI Taxonomy" id="2724184"/>
    <lineage>
        <taxon>Bacteria</taxon>
        <taxon>Bacillati</taxon>
        <taxon>Actinomycetota</taxon>
        <taxon>Actinomycetes</taxon>
        <taxon>Kitasatosporales</taxon>
        <taxon>Streptomycetaceae</taxon>
        <taxon>Streptomyces</taxon>
    </lineage>
</organism>
<proteinExistence type="predicted"/>
<evidence type="ECO:0000256" key="4">
    <source>
        <dbReference type="SAM" id="MobiDB-lite"/>
    </source>
</evidence>
<dbReference type="CDD" id="cd01563">
    <property type="entry name" value="Thr-synth_1"/>
    <property type="match status" value="1"/>
</dbReference>
<feature type="compositionally biased region" description="Pro residues" evidence="4">
    <location>
        <begin position="20"/>
        <end position="36"/>
    </location>
</feature>
<comment type="caution">
    <text evidence="6">The sequence shown here is derived from an EMBL/GenBank/DDBJ whole genome shotgun (WGS) entry which is preliminary data.</text>
</comment>
<keyword evidence="3" id="KW-0456">Lyase</keyword>
<feature type="region of interest" description="Disordered" evidence="4">
    <location>
        <begin position="1"/>
        <end position="38"/>
    </location>
</feature>
<dbReference type="InterPro" id="IPR001926">
    <property type="entry name" value="TrpB-like_PALP"/>
</dbReference>
<evidence type="ECO:0000259" key="5">
    <source>
        <dbReference type="Pfam" id="PF00291"/>
    </source>
</evidence>
<feature type="domain" description="Tryptophan synthase beta chain-like PALP" evidence="5">
    <location>
        <begin position="99"/>
        <end position="389"/>
    </location>
</feature>